<dbReference type="AlphaFoldDB" id="A0AAE1FQV7"/>
<dbReference type="Proteomes" id="UP001286313">
    <property type="component" value="Unassembled WGS sequence"/>
</dbReference>
<reference evidence="1" key="1">
    <citation type="submission" date="2023-10" db="EMBL/GenBank/DDBJ databases">
        <title>Genome assemblies of two species of porcelain crab, Petrolisthes cinctipes and Petrolisthes manimaculis (Anomura: Porcellanidae).</title>
        <authorList>
            <person name="Angst P."/>
        </authorList>
    </citation>
    <scope>NUCLEOTIDE SEQUENCE</scope>
    <source>
        <strain evidence="1">PB745_01</strain>
        <tissue evidence="1">Gill</tissue>
    </source>
</reference>
<keyword evidence="2" id="KW-1185">Reference proteome</keyword>
<protein>
    <submittedName>
        <fullName evidence="1">Uncharacterized protein</fullName>
    </submittedName>
</protein>
<gene>
    <name evidence="1" type="ORF">Pcinc_017383</name>
</gene>
<proteinExistence type="predicted"/>
<organism evidence="1 2">
    <name type="scientific">Petrolisthes cinctipes</name>
    <name type="common">Flat porcelain crab</name>
    <dbReference type="NCBI Taxonomy" id="88211"/>
    <lineage>
        <taxon>Eukaryota</taxon>
        <taxon>Metazoa</taxon>
        <taxon>Ecdysozoa</taxon>
        <taxon>Arthropoda</taxon>
        <taxon>Crustacea</taxon>
        <taxon>Multicrustacea</taxon>
        <taxon>Malacostraca</taxon>
        <taxon>Eumalacostraca</taxon>
        <taxon>Eucarida</taxon>
        <taxon>Decapoda</taxon>
        <taxon>Pleocyemata</taxon>
        <taxon>Anomura</taxon>
        <taxon>Galatheoidea</taxon>
        <taxon>Porcellanidae</taxon>
        <taxon>Petrolisthes</taxon>
    </lineage>
</organism>
<evidence type="ECO:0000313" key="1">
    <source>
        <dbReference type="EMBL" id="KAK3877981.1"/>
    </source>
</evidence>
<sequence>MNLTFDLLTKQAVHKEVAVRLLKCFENDQPQKEKDISLKDVAEVHRSMDIVKERGMDLSQILFHDVLKISPLFDGDLPSHTNKSSPNAVTSLLLPLMLW</sequence>
<dbReference type="EMBL" id="JAWQEG010001607">
    <property type="protein sequence ID" value="KAK3877981.1"/>
    <property type="molecule type" value="Genomic_DNA"/>
</dbReference>
<comment type="caution">
    <text evidence="1">The sequence shown here is derived from an EMBL/GenBank/DDBJ whole genome shotgun (WGS) entry which is preliminary data.</text>
</comment>
<accession>A0AAE1FQV7</accession>
<name>A0AAE1FQV7_PETCI</name>
<evidence type="ECO:0000313" key="2">
    <source>
        <dbReference type="Proteomes" id="UP001286313"/>
    </source>
</evidence>